<name>A0A392W6K3_9FABA</name>
<comment type="caution">
    <text evidence="1">The sequence shown here is derived from an EMBL/GenBank/DDBJ whole genome shotgun (WGS) entry which is preliminary data.</text>
</comment>
<organism evidence="1 2">
    <name type="scientific">Trifolium medium</name>
    <dbReference type="NCBI Taxonomy" id="97028"/>
    <lineage>
        <taxon>Eukaryota</taxon>
        <taxon>Viridiplantae</taxon>
        <taxon>Streptophyta</taxon>
        <taxon>Embryophyta</taxon>
        <taxon>Tracheophyta</taxon>
        <taxon>Spermatophyta</taxon>
        <taxon>Magnoliopsida</taxon>
        <taxon>eudicotyledons</taxon>
        <taxon>Gunneridae</taxon>
        <taxon>Pentapetalae</taxon>
        <taxon>rosids</taxon>
        <taxon>fabids</taxon>
        <taxon>Fabales</taxon>
        <taxon>Fabaceae</taxon>
        <taxon>Papilionoideae</taxon>
        <taxon>50 kb inversion clade</taxon>
        <taxon>NPAAA clade</taxon>
        <taxon>Hologalegina</taxon>
        <taxon>IRL clade</taxon>
        <taxon>Trifolieae</taxon>
        <taxon>Trifolium</taxon>
    </lineage>
</organism>
<reference evidence="1 2" key="1">
    <citation type="journal article" date="2018" name="Front. Plant Sci.">
        <title>Red Clover (Trifolium pratense) and Zigzag Clover (T. medium) - A Picture of Genomic Similarities and Differences.</title>
        <authorList>
            <person name="Dluhosova J."/>
            <person name="Istvanek J."/>
            <person name="Nedelnik J."/>
            <person name="Repkova J."/>
        </authorList>
    </citation>
    <scope>NUCLEOTIDE SEQUENCE [LARGE SCALE GENOMIC DNA]</scope>
    <source>
        <strain evidence="2">cv. 10/8</strain>
        <tissue evidence="1">Leaf</tissue>
    </source>
</reference>
<feature type="non-terminal residue" evidence="1">
    <location>
        <position position="48"/>
    </location>
</feature>
<accession>A0A392W6K3</accession>
<dbReference type="Proteomes" id="UP000265520">
    <property type="component" value="Unassembled WGS sequence"/>
</dbReference>
<keyword evidence="2" id="KW-1185">Reference proteome</keyword>
<evidence type="ECO:0000313" key="2">
    <source>
        <dbReference type="Proteomes" id="UP000265520"/>
    </source>
</evidence>
<evidence type="ECO:0000313" key="1">
    <source>
        <dbReference type="EMBL" id="MCI94320.1"/>
    </source>
</evidence>
<sequence length="48" mass="5653">MTPPLPFGKALMARREQVPAYFFPWYPTMGDFDAAHERRIQSMNDVHE</sequence>
<dbReference type="EMBL" id="LXQA011352977">
    <property type="protein sequence ID" value="MCI94320.1"/>
    <property type="molecule type" value="Genomic_DNA"/>
</dbReference>
<protein>
    <submittedName>
        <fullName evidence="1">Uncharacterized protein</fullName>
    </submittedName>
</protein>
<dbReference type="AlphaFoldDB" id="A0A392W6K3"/>
<proteinExistence type="predicted"/>